<comment type="caution">
    <text evidence="2">The sequence shown here is derived from an EMBL/GenBank/DDBJ whole genome shotgun (WGS) entry which is preliminary data.</text>
</comment>
<reference evidence="2" key="1">
    <citation type="journal article" date="2014" name="Int. J. Syst. Evol. Microbiol.">
        <title>Complete genome sequence of Corynebacterium casei LMG S-19264T (=DSM 44701T), isolated from a smear-ripened cheese.</title>
        <authorList>
            <consortium name="US DOE Joint Genome Institute (JGI-PGF)"/>
            <person name="Walter F."/>
            <person name="Albersmeier A."/>
            <person name="Kalinowski J."/>
            <person name="Ruckert C."/>
        </authorList>
    </citation>
    <scope>NUCLEOTIDE SEQUENCE</scope>
    <source>
        <strain evidence="2">JCM 4784</strain>
    </source>
</reference>
<dbReference type="SUPFAM" id="SSF54593">
    <property type="entry name" value="Glyoxalase/Bleomycin resistance protein/Dihydroxybiphenyl dioxygenase"/>
    <property type="match status" value="1"/>
</dbReference>
<feature type="domain" description="VOC" evidence="1">
    <location>
        <begin position="3"/>
        <end position="124"/>
    </location>
</feature>
<sequence>MATVASAVLVLDSGEPEQLALFYGALLGGEVEYNPKADRFEVTAASGARLGFRRDTGFAPPSWPRPDDSQQTHLELLVPDGDLDAAERAAVTHGARPVDTQHGGNPDLRLYCDPAGHTFTLRAG</sequence>
<evidence type="ECO:0000259" key="1">
    <source>
        <dbReference type="PROSITE" id="PS51819"/>
    </source>
</evidence>
<gene>
    <name evidence="2" type="ORF">GCM10018785_14340</name>
</gene>
<keyword evidence="2" id="KW-0223">Dioxygenase</keyword>
<dbReference type="PANTHER" id="PTHR35908">
    <property type="entry name" value="HYPOTHETICAL FUSION PROTEIN"/>
    <property type="match status" value="1"/>
</dbReference>
<organism evidence="2 3">
    <name type="scientific">Streptomyces longispororuber</name>
    <dbReference type="NCBI Taxonomy" id="68230"/>
    <lineage>
        <taxon>Bacteria</taxon>
        <taxon>Bacillati</taxon>
        <taxon>Actinomycetota</taxon>
        <taxon>Actinomycetes</taxon>
        <taxon>Kitasatosporales</taxon>
        <taxon>Streptomycetaceae</taxon>
        <taxon>Streptomyces</taxon>
    </lineage>
</organism>
<keyword evidence="2" id="KW-0560">Oxidoreductase</keyword>
<evidence type="ECO:0000313" key="3">
    <source>
        <dbReference type="Proteomes" id="UP000608024"/>
    </source>
</evidence>
<reference evidence="2" key="2">
    <citation type="submission" date="2020-09" db="EMBL/GenBank/DDBJ databases">
        <authorList>
            <person name="Sun Q."/>
            <person name="Ohkuma M."/>
        </authorList>
    </citation>
    <scope>NUCLEOTIDE SEQUENCE</scope>
    <source>
        <strain evidence="2">JCM 4784</strain>
    </source>
</reference>
<dbReference type="GO" id="GO:0051213">
    <property type="term" value="F:dioxygenase activity"/>
    <property type="evidence" value="ECO:0007669"/>
    <property type="project" value="UniProtKB-KW"/>
</dbReference>
<dbReference type="AlphaFoldDB" id="A0A919DGJ9"/>
<dbReference type="RefSeq" id="WP_190134973.1">
    <property type="nucleotide sequence ID" value="NZ_BNBT01000013.1"/>
</dbReference>
<keyword evidence="3" id="KW-1185">Reference proteome</keyword>
<evidence type="ECO:0000313" key="2">
    <source>
        <dbReference type="EMBL" id="GHE45805.1"/>
    </source>
</evidence>
<dbReference type="InterPro" id="IPR029068">
    <property type="entry name" value="Glyas_Bleomycin-R_OHBP_Dase"/>
</dbReference>
<dbReference type="EMBL" id="BNBT01000013">
    <property type="protein sequence ID" value="GHE45805.1"/>
    <property type="molecule type" value="Genomic_DNA"/>
</dbReference>
<dbReference type="Pfam" id="PF18029">
    <property type="entry name" value="Glyoxalase_6"/>
    <property type="match status" value="1"/>
</dbReference>
<dbReference type="PROSITE" id="PS51819">
    <property type="entry name" value="VOC"/>
    <property type="match status" value="1"/>
</dbReference>
<dbReference type="PANTHER" id="PTHR35908:SF1">
    <property type="entry name" value="CONSERVED PROTEIN"/>
    <property type="match status" value="1"/>
</dbReference>
<dbReference type="CDD" id="cd06587">
    <property type="entry name" value="VOC"/>
    <property type="match status" value="1"/>
</dbReference>
<dbReference type="Proteomes" id="UP000608024">
    <property type="component" value="Unassembled WGS sequence"/>
</dbReference>
<dbReference type="Gene3D" id="3.10.180.10">
    <property type="entry name" value="2,3-Dihydroxybiphenyl 1,2-Dioxygenase, domain 1"/>
    <property type="match status" value="1"/>
</dbReference>
<proteinExistence type="predicted"/>
<name>A0A919DGJ9_9ACTN</name>
<dbReference type="InterPro" id="IPR037523">
    <property type="entry name" value="VOC_core"/>
</dbReference>
<dbReference type="InterPro" id="IPR041581">
    <property type="entry name" value="Glyoxalase_6"/>
</dbReference>
<protein>
    <submittedName>
        <fullName evidence="2">Extradiol dioxygenase</fullName>
    </submittedName>
</protein>
<accession>A0A919DGJ9</accession>